<keyword evidence="5" id="KW-0677">Repeat</keyword>
<sequence length="841" mass="88893">MAATKESASGSYAAPRVAFATPEETAGAAAAALSEEGVVVITGVYDAAQCGRLRTNVLESFEALGTGFEARRPWETWRDERLPVQSRRGMFQCLMSGAPPVREVRTDPRLAALWQAIHKELGHGDIELLCSNDGINVTPPLAAAALPAKPPRDWPHTDAMYGMESDGSIQGQMVLNGSQAVLRATPKSHKMWEWTCERLMTETDRKTARGGWHKLNKAKIESLQAAMTEQFGEVAWQVPIYAPEGSLVLWFSSTIHSSTGYVANPPPPAAIAGSAIPDADPLRDWRFVIYVCFFPLSVYDERDGGRDAVRQRSQQALELNRTTPHSTAKLFPPVGRTYERRGKIRYVDRVVELMKSPSDALALWASELTQWGTEQAVRPNKITYATVARLYQSDERGSAWVTTGRMGAVCLVKDRGNPRHYLRMYTLDRTAQLLFQIELYQSFKLTQAGDHFLTFEGDKRMYMLSCAHPIECGKLLKQTNAAAPLVGTSKTAKPVGYSTTANATLPTKKKKKKKKKGWFGSSKDEGPRLEISAPKDFRHISHIGYSSTEGFSTSNLPPEWAQVFAEAGVTEADLADEETAKICMDFMKNNQLPESNGPAAPPPPAPRSRGAPPAPPPSRGGGRGAPPAPPPSRSRGPAPPPPPPTSRGAAPPPPPPSSRGGPPPPPPPSSRGGPPPPPPVARGGGPPPPPPPSGGGAPPPPPPPPSGGGPPPPPPPPPAGGGGGGRGGGGGGGGRGGLLGAIQGHSGVGGLKKAEDRPRPPPSSGGGRGGLLDAIQGHGGVGGLKKVDRSALEQKPVAAEPSNPMAAALAKALEGRRGAVANNGGSSSDDDWDDDDDDDDW</sequence>
<dbReference type="STRING" id="461836.A0A0L0DFC4"/>
<reference evidence="12 13" key="1">
    <citation type="submission" date="2010-05" db="EMBL/GenBank/DDBJ databases">
        <title>The Genome Sequence of Thecamonas trahens ATCC 50062.</title>
        <authorList>
            <consortium name="The Broad Institute Genome Sequencing Platform"/>
            <person name="Russ C."/>
            <person name="Cuomo C."/>
            <person name="Shea T."/>
            <person name="Young S.K."/>
            <person name="Zeng Q."/>
            <person name="Koehrsen M."/>
            <person name="Haas B."/>
            <person name="Borodovsky M."/>
            <person name="Guigo R."/>
            <person name="Alvarado L."/>
            <person name="Berlin A."/>
            <person name="Bochicchio J."/>
            <person name="Borenstein D."/>
            <person name="Chapman S."/>
            <person name="Chen Z."/>
            <person name="Freedman E."/>
            <person name="Gellesch M."/>
            <person name="Goldberg J."/>
            <person name="Griggs A."/>
            <person name="Gujja S."/>
            <person name="Heilman E."/>
            <person name="Heiman D."/>
            <person name="Hepburn T."/>
            <person name="Howarth C."/>
            <person name="Jen D."/>
            <person name="Larson L."/>
            <person name="Mehta T."/>
            <person name="Park D."/>
            <person name="Pearson M."/>
            <person name="Roberts A."/>
            <person name="Saif S."/>
            <person name="Shenoy N."/>
            <person name="Sisk P."/>
            <person name="Stolte C."/>
            <person name="Sykes S."/>
            <person name="Thomson T."/>
            <person name="Walk T."/>
            <person name="White J."/>
            <person name="Yandava C."/>
            <person name="Burger G."/>
            <person name="Gray M.W."/>
            <person name="Holland P.W.H."/>
            <person name="King N."/>
            <person name="Lang F.B.F."/>
            <person name="Roger A.J."/>
            <person name="Ruiz-Trillo I."/>
            <person name="Lander E."/>
            <person name="Nusbaum C."/>
        </authorList>
    </citation>
    <scope>NUCLEOTIDE SEQUENCE [LARGE SCALE GENOMIC DNA]</scope>
    <source>
        <strain evidence="12 13">ATCC 50062</strain>
    </source>
</reference>
<dbReference type="GO" id="GO:0031124">
    <property type="term" value="P:mRNA 3'-end processing"/>
    <property type="evidence" value="ECO:0007669"/>
    <property type="project" value="TreeGrafter"/>
</dbReference>
<dbReference type="GO" id="GO:0003779">
    <property type="term" value="F:actin binding"/>
    <property type="evidence" value="ECO:0007669"/>
    <property type="project" value="InterPro"/>
</dbReference>
<dbReference type="PANTHER" id="PTHR12460:SF0">
    <property type="entry name" value="CID DOMAIN-CONTAINING PROTEIN-RELATED"/>
    <property type="match status" value="1"/>
</dbReference>
<dbReference type="Gene3D" id="2.30.29.30">
    <property type="entry name" value="Pleckstrin-homology domain (PH domain)/Phosphotyrosine-binding domain (PTB)"/>
    <property type="match status" value="1"/>
</dbReference>
<dbReference type="Proteomes" id="UP000054408">
    <property type="component" value="Unassembled WGS sequence"/>
</dbReference>
<dbReference type="GO" id="GO:0007015">
    <property type="term" value="P:actin filament organization"/>
    <property type="evidence" value="ECO:0007669"/>
    <property type="project" value="InterPro"/>
</dbReference>
<proteinExistence type="predicted"/>
<feature type="compositionally biased region" description="Basic residues" evidence="8">
    <location>
        <begin position="507"/>
        <end position="517"/>
    </location>
</feature>
<comment type="subcellular location">
    <subcellularLocation>
        <location evidence="2">Cytoplasm</location>
        <location evidence="2">Cytoskeleton</location>
    </subcellularLocation>
    <subcellularLocation>
        <location evidence="1">Nucleus</location>
    </subcellularLocation>
</comment>
<dbReference type="Pfam" id="PF02205">
    <property type="entry name" value="WH2"/>
    <property type="match status" value="2"/>
</dbReference>
<feature type="domain" description="CRIB" evidence="9">
    <location>
        <begin position="531"/>
        <end position="544"/>
    </location>
</feature>
<feature type="compositionally biased region" description="Acidic residues" evidence="8">
    <location>
        <begin position="828"/>
        <end position="841"/>
    </location>
</feature>
<dbReference type="InterPro" id="IPR011026">
    <property type="entry name" value="WAS_C"/>
</dbReference>
<dbReference type="InterPro" id="IPR000095">
    <property type="entry name" value="CRIB_dom"/>
</dbReference>
<dbReference type="PANTHER" id="PTHR12460">
    <property type="entry name" value="CYCLIN-DEPENDENT KINASE INHIBITOR-RELATED PROTEIN"/>
    <property type="match status" value="1"/>
</dbReference>
<dbReference type="AlphaFoldDB" id="A0A0L0DFC4"/>
<dbReference type="InterPro" id="IPR003124">
    <property type="entry name" value="WH2_dom"/>
</dbReference>
<dbReference type="GeneID" id="25569936"/>
<evidence type="ECO:0000259" key="9">
    <source>
        <dbReference type="PROSITE" id="PS50108"/>
    </source>
</evidence>
<dbReference type="InterPro" id="IPR011993">
    <property type="entry name" value="PH-like_dom_sf"/>
</dbReference>
<organism evidence="12 13">
    <name type="scientific">Thecamonas trahens ATCC 50062</name>
    <dbReference type="NCBI Taxonomy" id="461836"/>
    <lineage>
        <taxon>Eukaryota</taxon>
        <taxon>Apusozoa</taxon>
        <taxon>Apusomonadida</taxon>
        <taxon>Apusomonadidae</taxon>
        <taxon>Thecamonas</taxon>
    </lineage>
</organism>
<dbReference type="EMBL" id="GL349464">
    <property type="protein sequence ID" value="KNC50984.1"/>
    <property type="molecule type" value="Genomic_DNA"/>
</dbReference>
<evidence type="ECO:0000256" key="6">
    <source>
        <dbReference type="ARBA" id="ARBA00023212"/>
    </source>
</evidence>
<evidence type="ECO:0000256" key="7">
    <source>
        <dbReference type="ARBA" id="ARBA00023242"/>
    </source>
</evidence>
<dbReference type="Gene3D" id="2.60.120.620">
    <property type="entry name" value="q2cbj1_9rhob like domain"/>
    <property type="match status" value="1"/>
</dbReference>
<feature type="domain" description="WH1" evidence="10">
    <location>
        <begin position="375"/>
        <end position="486"/>
    </location>
</feature>
<keyword evidence="3" id="KW-0963">Cytoplasm</keyword>
<dbReference type="Gene3D" id="6.10.280.150">
    <property type="match status" value="1"/>
</dbReference>
<evidence type="ECO:0000256" key="8">
    <source>
        <dbReference type="SAM" id="MobiDB-lite"/>
    </source>
</evidence>
<dbReference type="Pfam" id="PF00786">
    <property type="entry name" value="PBD"/>
    <property type="match status" value="1"/>
</dbReference>
<gene>
    <name evidence="12" type="ORF">AMSG_12021</name>
</gene>
<evidence type="ECO:0000256" key="5">
    <source>
        <dbReference type="ARBA" id="ARBA00022737"/>
    </source>
</evidence>
<dbReference type="SUPFAM" id="SSF51197">
    <property type="entry name" value="Clavaminate synthase-like"/>
    <property type="match status" value="1"/>
</dbReference>
<evidence type="ECO:0000256" key="2">
    <source>
        <dbReference type="ARBA" id="ARBA00004245"/>
    </source>
</evidence>
<dbReference type="SMART" id="SM00461">
    <property type="entry name" value="WH1"/>
    <property type="match status" value="1"/>
</dbReference>
<dbReference type="CDD" id="cd00132">
    <property type="entry name" value="CRIB"/>
    <property type="match status" value="1"/>
</dbReference>
<dbReference type="eggNOG" id="ENOG502S7AS">
    <property type="taxonomic scope" value="Eukaryota"/>
</dbReference>
<dbReference type="InterPro" id="IPR036936">
    <property type="entry name" value="CRIB_dom_sf"/>
</dbReference>
<feature type="compositionally biased region" description="Gly residues" evidence="8">
    <location>
        <begin position="720"/>
        <end position="739"/>
    </location>
</feature>
<dbReference type="PROSITE" id="PS50229">
    <property type="entry name" value="WH1"/>
    <property type="match status" value="1"/>
</dbReference>
<dbReference type="GO" id="GO:0000993">
    <property type="term" value="F:RNA polymerase II complex binding"/>
    <property type="evidence" value="ECO:0007669"/>
    <property type="project" value="TreeGrafter"/>
</dbReference>
<keyword evidence="4" id="KW-0597">Phosphoprotein</keyword>
<dbReference type="Gene3D" id="3.90.810.10">
    <property type="entry name" value="CRIB domain"/>
    <property type="match status" value="1"/>
</dbReference>
<evidence type="ECO:0000259" key="11">
    <source>
        <dbReference type="PROSITE" id="PS51082"/>
    </source>
</evidence>
<dbReference type="SUPFAM" id="SSF47912">
    <property type="entry name" value="Wiscott-Aldrich syndrome protein, WASP, C-terminal domain"/>
    <property type="match status" value="1"/>
</dbReference>
<feature type="region of interest" description="Disordered" evidence="8">
    <location>
        <begin position="503"/>
        <end position="533"/>
    </location>
</feature>
<feature type="domain" description="WH2" evidence="11">
    <location>
        <begin position="767"/>
        <end position="787"/>
    </location>
</feature>
<dbReference type="OrthoDB" id="8963340at2759"/>
<dbReference type="Pfam" id="PF00568">
    <property type="entry name" value="WH1"/>
    <property type="match status" value="1"/>
</dbReference>
<keyword evidence="7" id="KW-0539">Nucleus</keyword>
<evidence type="ECO:0000313" key="13">
    <source>
        <dbReference type="Proteomes" id="UP000054408"/>
    </source>
</evidence>
<evidence type="ECO:0000259" key="10">
    <source>
        <dbReference type="PROSITE" id="PS50229"/>
    </source>
</evidence>
<evidence type="ECO:0000256" key="1">
    <source>
        <dbReference type="ARBA" id="ARBA00004123"/>
    </source>
</evidence>
<evidence type="ECO:0000256" key="4">
    <source>
        <dbReference type="ARBA" id="ARBA00022553"/>
    </source>
</evidence>
<evidence type="ECO:0000256" key="3">
    <source>
        <dbReference type="ARBA" id="ARBA00022490"/>
    </source>
</evidence>
<dbReference type="InterPro" id="IPR000697">
    <property type="entry name" value="WH1/EVH1_dom"/>
</dbReference>
<protein>
    <submittedName>
        <fullName evidence="12">Uncharacterized protein</fullName>
    </submittedName>
</protein>
<dbReference type="PROSITE" id="PS51082">
    <property type="entry name" value="WH2"/>
    <property type="match status" value="1"/>
</dbReference>
<name>A0A0L0DFC4_THETB</name>
<feature type="compositionally biased region" description="Basic and acidic residues" evidence="8">
    <location>
        <begin position="522"/>
        <end position="533"/>
    </location>
</feature>
<feature type="compositionally biased region" description="Pro residues" evidence="8">
    <location>
        <begin position="599"/>
        <end position="618"/>
    </location>
</feature>
<dbReference type="PROSITE" id="PS50108">
    <property type="entry name" value="CRIB"/>
    <property type="match status" value="1"/>
</dbReference>
<accession>A0A0L0DFC4</accession>
<keyword evidence="6" id="KW-0206">Cytoskeleton</keyword>
<feature type="compositionally biased region" description="Pro residues" evidence="8">
    <location>
        <begin position="626"/>
        <end position="719"/>
    </location>
</feature>
<feature type="region of interest" description="Disordered" evidence="8">
    <location>
        <begin position="589"/>
        <end position="841"/>
    </location>
</feature>
<evidence type="ECO:0000313" key="12">
    <source>
        <dbReference type="EMBL" id="KNC50984.1"/>
    </source>
</evidence>
<dbReference type="GO" id="GO:0005634">
    <property type="term" value="C:nucleus"/>
    <property type="evidence" value="ECO:0007669"/>
    <property type="project" value="UniProtKB-SubCell"/>
</dbReference>
<dbReference type="GO" id="GO:0005856">
    <property type="term" value="C:cytoskeleton"/>
    <property type="evidence" value="ECO:0007669"/>
    <property type="project" value="UniProtKB-SubCell"/>
</dbReference>
<dbReference type="SMART" id="SM00285">
    <property type="entry name" value="PBD"/>
    <property type="match status" value="1"/>
</dbReference>
<dbReference type="RefSeq" id="XP_013756552.1">
    <property type="nucleotide sequence ID" value="XM_013901098.1"/>
</dbReference>
<keyword evidence="13" id="KW-1185">Reference proteome</keyword>
<dbReference type="SUPFAM" id="SSF50729">
    <property type="entry name" value="PH domain-like"/>
    <property type="match status" value="1"/>
</dbReference>